<dbReference type="InterPro" id="IPR004189">
    <property type="entry name" value="Phage_Mu_transposase"/>
</dbReference>
<dbReference type="Gene3D" id="1.10.10.60">
    <property type="entry name" value="Homeodomain-like"/>
    <property type="match status" value="1"/>
</dbReference>
<dbReference type="PANTHER" id="PTHR35004">
    <property type="entry name" value="TRANSPOSASE RV3428C-RELATED"/>
    <property type="match status" value="1"/>
</dbReference>
<evidence type="ECO:0000313" key="5">
    <source>
        <dbReference type="Proteomes" id="UP000184529"/>
    </source>
</evidence>
<organism evidence="4 5">
    <name type="scientific">Desulfofundulus thermosubterraneus DSM 16057</name>
    <dbReference type="NCBI Taxonomy" id="1121432"/>
    <lineage>
        <taxon>Bacteria</taxon>
        <taxon>Bacillati</taxon>
        <taxon>Bacillota</taxon>
        <taxon>Clostridia</taxon>
        <taxon>Eubacteriales</taxon>
        <taxon>Peptococcaceae</taxon>
        <taxon>Desulfofundulus</taxon>
    </lineage>
</organism>
<dbReference type="InterPro" id="IPR003314">
    <property type="entry name" value="Mu-type_HTH"/>
</dbReference>
<dbReference type="SUPFAM" id="SSF53098">
    <property type="entry name" value="Ribonuclease H-like"/>
    <property type="match status" value="1"/>
</dbReference>
<dbReference type="InterPro" id="IPR015378">
    <property type="entry name" value="Transposase-like_Mu_C"/>
</dbReference>
<dbReference type="PANTHER" id="PTHR35004:SF6">
    <property type="entry name" value="TRANSPOSASE"/>
    <property type="match status" value="1"/>
</dbReference>
<dbReference type="InterPro" id="IPR015126">
    <property type="entry name" value="Mu_I-gamma"/>
</dbReference>
<keyword evidence="5" id="KW-1185">Reference proteome</keyword>
<dbReference type="InterPro" id="IPR012337">
    <property type="entry name" value="RNaseH-like_sf"/>
</dbReference>
<evidence type="ECO:0000256" key="1">
    <source>
        <dbReference type="SAM" id="MobiDB-lite"/>
    </source>
</evidence>
<evidence type="ECO:0000259" key="2">
    <source>
        <dbReference type="PROSITE" id="PS50994"/>
    </source>
</evidence>
<dbReference type="GO" id="GO:0003677">
    <property type="term" value="F:DNA binding"/>
    <property type="evidence" value="ECO:0007669"/>
    <property type="project" value="InterPro"/>
</dbReference>
<dbReference type="GO" id="GO:0015074">
    <property type="term" value="P:DNA integration"/>
    <property type="evidence" value="ECO:0007669"/>
    <property type="project" value="InterPro"/>
</dbReference>
<dbReference type="EMBL" id="FQZM01000043">
    <property type="protein sequence ID" value="SHJ59496.1"/>
    <property type="molecule type" value="Genomic_DNA"/>
</dbReference>
<feature type="region of interest" description="Disordered" evidence="1">
    <location>
        <begin position="653"/>
        <end position="673"/>
    </location>
</feature>
<dbReference type="SUPFAM" id="SSF46689">
    <property type="entry name" value="Homeodomain-like"/>
    <property type="match status" value="1"/>
</dbReference>
<name>A0A1M6KKQ0_9FIRM</name>
<dbReference type="InterPro" id="IPR001584">
    <property type="entry name" value="Integrase_cat-core"/>
</dbReference>
<dbReference type="GO" id="GO:0004803">
    <property type="term" value="F:transposase activity"/>
    <property type="evidence" value="ECO:0007669"/>
    <property type="project" value="InterPro"/>
</dbReference>
<dbReference type="InterPro" id="IPR009057">
    <property type="entry name" value="Homeodomain-like_sf"/>
</dbReference>
<dbReference type="GO" id="GO:0006313">
    <property type="term" value="P:DNA transposition"/>
    <property type="evidence" value="ECO:0007669"/>
    <property type="project" value="InterPro"/>
</dbReference>
<gene>
    <name evidence="4" type="ORF">SAMN02745219_02903</name>
</gene>
<dbReference type="InterPro" id="IPR036397">
    <property type="entry name" value="RNaseH_sf"/>
</dbReference>
<evidence type="ECO:0000313" key="4">
    <source>
        <dbReference type="EMBL" id="SHJ59496.1"/>
    </source>
</evidence>
<dbReference type="AlphaFoldDB" id="A0A1M6KKQ0"/>
<reference evidence="5" key="1">
    <citation type="submission" date="2016-11" db="EMBL/GenBank/DDBJ databases">
        <authorList>
            <person name="Varghese N."/>
            <person name="Submissions S."/>
        </authorList>
    </citation>
    <scope>NUCLEOTIDE SEQUENCE [LARGE SCALE GENOMIC DNA]</scope>
    <source>
        <strain evidence="5">DSM 16057</strain>
    </source>
</reference>
<feature type="domain" description="HTH Mu-type" evidence="3">
    <location>
        <begin position="34"/>
        <end position="102"/>
    </location>
</feature>
<feature type="region of interest" description="Disordered" evidence="1">
    <location>
        <begin position="99"/>
        <end position="118"/>
    </location>
</feature>
<dbReference type="STRING" id="1121432.SAMN02745219_02903"/>
<feature type="compositionally biased region" description="Pro residues" evidence="1">
    <location>
        <begin position="102"/>
        <end position="111"/>
    </location>
</feature>
<dbReference type="Pfam" id="PF09299">
    <property type="entry name" value="Mu-transpos_C"/>
    <property type="match status" value="1"/>
</dbReference>
<dbReference type="Pfam" id="PF02914">
    <property type="entry name" value="DDE_2"/>
    <property type="match status" value="1"/>
</dbReference>
<accession>A0A1M6KKQ0</accession>
<dbReference type="InterPro" id="IPR009004">
    <property type="entry name" value="Transposase_Mu_C"/>
</dbReference>
<evidence type="ECO:0000259" key="3">
    <source>
        <dbReference type="PROSITE" id="PS51702"/>
    </source>
</evidence>
<feature type="domain" description="Integrase catalytic" evidence="2">
    <location>
        <begin position="285"/>
        <end position="484"/>
    </location>
</feature>
<protein>
    <submittedName>
        <fullName evidence="4">Mu DNA binding, I gamma subdomain</fullName>
    </submittedName>
</protein>
<dbReference type="SUPFAM" id="SSF50610">
    <property type="entry name" value="mu transposase, C-terminal domain"/>
    <property type="match status" value="1"/>
</dbReference>
<sequence>MRGTGSGLSKVAYFSGIFSGIFPLHGLKEGAELQAVWLSTSEAARALGVTERAVRKKIMAGELQARVQAGRGGLGGQVYLVPLDALPPEARRRYLAEVAAAPPSPPTPPPEPENDPNEKIGSLAELIAKYGEEKARKIVNDARAKWEAVVLEALEVMNGPWGDKARRLEALARRRKVSKTTLYRMADRYMKEGVIGLVHDRYRRPGEGTRDKSRRSVTPEVEKFIRAMYLKYPPPKKSKVYEELKKAAAAKGWPLPSRATVYRVIADIKPAEEVLATRGDKEYESKMMPKVRRTYNHLLAMEEIVGDGHPFDIFVEFNGRAVRPNLSAWMDLRSRKIVGWCVTAGPANSDTIALALRHAIITHGLPGTLYTDWGKEYINEYIKDVCRRLDIGIRNCIPRTPRSKAIERLFRTVHDQFTLYLPGYCGNTPENRPPGYDEKKLLKQGKLLKFEDFVRRWAQYVEVYNNQVHSQIKDTPANAFAAAQHVRPGRVDERDLDILMMRKERVKVQPGYIRLFGRDYWSHNVDLGMLVGEWVQVWYDPHRVGEVLIWYRGKCIGTARNEEALAHGLDRAELAERLRANRRVKKALKLKMASYVEGIEDVLPGEIVRKAKRIRRSYAGTDLDGPVEKAVDENVQRLTGGESAARQVREVLESTGEGASRAPGKGKSGAGSRSKRLLLAWGDRVLAK</sequence>
<dbReference type="Pfam" id="PF09039">
    <property type="entry name" value="HTH_Tnp_Mu_2"/>
    <property type="match status" value="1"/>
</dbReference>
<dbReference type="PROSITE" id="PS50994">
    <property type="entry name" value="INTEGRASE"/>
    <property type="match status" value="1"/>
</dbReference>
<dbReference type="Proteomes" id="UP000184529">
    <property type="component" value="Unassembled WGS sequence"/>
</dbReference>
<dbReference type="PROSITE" id="PS51702">
    <property type="entry name" value="HTH_MU"/>
    <property type="match status" value="1"/>
</dbReference>
<dbReference type="Gene3D" id="3.30.420.10">
    <property type="entry name" value="Ribonuclease H-like superfamily/Ribonuclease H"/>
    <property type="match status" value="1"/>
</dbReference>
<proteinExistence type="predicted"/>